<dbReference type="NCBIfam" id="TIGR00138">
    <property type="entry name" value="rsmG_gidB"/>
    <property type="match status" value="1"/>
</dbReference>
<evidence type="ECO:0000313" key="7">
    <source>
        <dbReference type="EMBL" id="ORB61380.1"/>
    </source>
</evidence>
<gene>
    <name evidence="6" type="primary">rsmG</name>
    <name evidence="7" type="ORF">BST47_28100</name>
</gene>
<keyword evidence="1 6" id="KW-0963">Cytoplasm</keyword>
<feature type="binding site" evidence="6">
    <location>
        <position position="145"/>
    </location>
    <ligand>
        <name>S-adenosyl-L-methionine</name>
        <dbReference type="ChEBI" id="CHEBI:59789"/>
    </ligand>
</feature>
<proteinExistence type="inferred from homology"/>
<feature type="binding site" evidence="6">
    <location>
        <position position="77"/>
    </location>
    <ligand>
        <name>S-adenosyl-L-methionine</name>
        <dbReference type="ChEBI" id="CHEBI:59789"/>
    </ligand>
</feature>
<evidence type="ECO:0000313" key="8">
    <source>
        <dbReference type="Proteomes" id="UP000192411"/>
    </source>
</evidence>
<evidence type="ECO:0000256" key="1">
    <source>
        <dbReference type="ARBA" id="ARBA00022490"/>
    </source>
</evidence>
<dbReference type="InterPro" id="IPR029063">
    <property type="entry name" value="SAM-dependent_MTases_sf"/>
</dbReference>
<organism evidence="7 8">
    <name type="scientific">Mycolicibacterium tusciae</name>
    <dbReference type="NCBI Taxonomy" id="75922"/>
    <lineage>
        <taxon>Bacteria</taxon>
        <taxon>Bacillati</taxon>
        <taxon>Actinomycetota</taxon>
        <taxon>Actinomycetes</taxon>
        <taxon>Mycobacteriales</taxon>
        <taxon>Mycobacteriaceae</taxon>
        <taxon>Mycolicibacterium</taxon>
    </lineage>
</organism>
<sequence length="231" mass="24947">MFHVKHDEVSAAPQAADTLFGPGLDGARRYAAILAGAGVERGLIGPREVDRLWDRHLLNSAAIVELLPRNARVADIGSGAGLPGIPLALARPDLRVTLIEPLLRRSDFLREVIDELEIDVTVVRGRAEERTVREEVGEVDAVASRAVASLDKVAKWSMPLLRPGGEMLAIKGERAEEEAREHRRVLASLGAIDVRVIKCCADVLDPPATVVVARRRSPADHRPGPGDGSRV</sequence>
<keyword evidence="2 6" id="KW-0698">rRNA processing</keyword>
<dbReference type="EMBL" id="MVIM01000025">
    <property type="protein sequence ID" value="ORB61380.1"/>
    <property type="molecule type" value="Genomic_DNA"/>
</dbReference>
<evidence type="ECO:0000256" key="2">
    <source>
        <dbReference type="ARBA" id="ARBA00022552"/>
    </source>
</evidence>
<dbReference type="SUPFAM" id="SSF53335">
    <property type="entry name" value="S-adenosyl-L-methionine-dependent methyltransferases"/>
    <property type="match status" value="1"/>
</dbReference>
<keyword evidence="8" id="KW-1185">Reference proteome</keyword>
<dbReference type="PANTHER" id="PTHR31760">
    <property type="entry name" value="S-ADENOSYL-L-METHIONINE-DEPENDENT METHYLTRANSFERASES SUPERFAMILY PROTEIN"/>
    <property type="match status" value="1"/>
</dbReference>
<dbReference type="EC" id="2.1.1.-" evidence="6"/>
<reference evidence="7 8" key="1">
    <citation type="submission" date="2017-02" db="EMBL/GenBank/DDBJ databases">
        <title>The new phylogeny of genus Mycobacterium.</title>
        <authorList>
            <person name="Tortoli E."/>
            <person name="Trovato A."/>
            <person name="Cirillo D.M."/>
        </authorList>
    </citation>
    <scope>NUCLEOTIDE SEQUENCE [LARGE SCALE GENOMIC DNA]</scope>
    <source>
        <strain evidence="7 8">DSM 44338</strain>
    </source>
</reference>
<dbReference type="PANTHER" id="PTHR31760:SF0">
    <property type="entry name" value="S-ADENOSYL-L-METHIONINE-DEPENDENT METHYLTRANSFERASES SUPERFAMILY PROTEIN"/>
    <property type="match status" value="1"/>
</dbReference>
<feature type="binding site" evidence="6">
    <location>
        <begin position="127"/>
        <end position="128"/>
    </location>
    <ligand>
        <name>S-adenosyl-L-methionine</name>
        <dbReference type="ChEBI" id="CHEBI:59789"/>
    </ligand>
</feature>
<keyword evidence="3 6" id="KW-0489">Methyltransferase</keyword>
<dbReference type="InterPro" id="IPR003682">
    <property type="entry name" value="rRNA_ssu_MeTfrase_G"/>
</dbReference>
<dbReference type="GO" id="GO:0070043">
    <property type="term" value="F:rRNA (guanine-N7-)-methyltransferase activity"/>
    <property type="evidence" value="ECO:0007669"/>
    <property type="project" value="UniProtKB-UniRule"/>
</dbReference>
<dbReference type="Pfam" id="PF02527">
    <property type="entry name" value="GidB"/>
    <property type="match status" value="1"/>
</dbReference>
<dbReference type="Gene3D" id="3.40.50.150">
    <property type="entry name" value="Vaccinia Virus protein VP39"/>
    <property type="match status" value="1"/>
</dbReference>
<evidence type="ECO:0000256" key="4">
    <source>
        <dbReference type="ARBA" id="ARBA00022679"/>
    </source>
</evidence>
<comment type="caution">
    <text evidence="7">The sequence shown here is derived from an EMBL/GenBank/DDBJ whole genome shotgun (WGS) entry which is preliminary data.</text>
</comment>
<keyword evidence="5 6" id="KW-0949">S-adenosyl-L-methionine</keyword>
<keyword evidence="4 6" id="KW-0808">Transferase</keyword>
<dbReference type="GO" id="GO:0005829">
    <property type="term" value="C:cytosol"/>
    <property type="evidence" value="ECO:0007669"/>
    <property type="project" value="TreeGrafter"/>
</dbReference>
<evidence type="ECO:0000256" key="3">
    <source>
        <dbReference type="ARBA" id="ARBA00022603"/>
    </source>
</evidence>
<accession>A0A1X0JFF3</accession>
<evidence type="ECO:0000256" key="5">
    <source>
        <dbReference type="ARBA" id="ARBA00022691"/>
    </source>
</evidence>
<evidence type="ECO:0000256" key="6">
    <source>
        <dbReference type="HAMAP-Rule" id="MF_00074"/>
    </source>
</evidence>
<dbReference type="AlphaFoldDB" id="A0A1X0JFF3"/>
<dbReference type="HAMAP" id="MF_00074">
    <property type="entry name" value="16SrRNA_methyltr_G"/>
    <property type="match status" value="1"/>
</dbReference>
<name>A0A1X0JFF3_9MYCO</name>
<dbReference type="PIRSF" id="PIRSF003078">
    <property type="entry name" value="GidB"/>
    <property type="match status" value="1"/>
</dbReference>
<comment type="function">
    <text evidence="6">Specifically methylates the N7 position of a guanine in 16S rRNA.</text>
</comment>
<comment type="similarity">
    <text evidence="6">Belongs to the methyltransferase superfamily. RNA methyltransferase RsmG family.</text>
</comment>
<feature type="binding site" evidence="6">
    <location>
        <position position="82"/>
    </location>
    <ligand>
        <name>S-adenosyl-L-methionine</name>
        <dbReference type="ChEBI" id="CHEBI:59789"/>
    </ligand>
</feature>
<dbReference type="Proteomes" id="UP000192411">
    <property type="component" value="Unassembled WGS sequence"/>
</dbReference>
<dbReference type="STRING" id="75922.BST47_28100"/>
<dbReference type="CDD" id="cd02440">
    <property type="entry name" value="AdoMet_MTases"/>
    <property type="match status" value="1"/>
</dbReference>
<comment type="caution">
    <text evidence="6">Lacks conserved residue(s) required for the propagation of feature annotation.</text>
</comment>
<dbReference type="eggNOG" id="COG0357">
    <property type="taxonomic scope" value="Bacteria"/>
</dbReference>
<comment type="subcellular location">
    <subcellularLocation>
        <location evidence="6">Cytoplasm</location>
    </subcellularLocation>
</comment>
<protein>
    <recommendedName>
        <fullName evidence="6">Ribosomal RNA small subunit methyltransferase G</fullName>
        <ecNumber evidence="6">2.1.1.-</ecNumber>
    </recommendedName>
    <alternativeName>
        <fullName evidence="6">16S rRNA 7-methylguanosine methyltransferase</fullName>
        <shortName evidence="6">16S rRNA m7G methyltransferase</shortName>
    </alternativeName>
</protein>